<dbReference type="EMBL" id="RZGK01000005">
    <property type="protein sequence ID" value="KAF9699189.1"/>
    <property type="molecule type" value="Genomic_DNA"/>
</dbReference>
<proteinExistence type="predicted"/>
<dbReference type="AlphaFoldDB" id="A0A8H7MJR8"/>
<accession>A0A8H7MJR8</accession>
<name>A0A8H7MJR8_9PLEO</name>
<organism evidence="1 2">
    <name type="scientific">Ascochyta lentis</name>
    <dbReference type="NCBI Taxonomy" id="205686"/>
    <lineage>
        <taxon>Eukaryota</taxon>
        <taxon>Fungi</taxon>
        <taxon>Dikarya</taxon>
        <taxon>Ascomycota</taxon>
        <taxon>Pezizomycotina</taxon>
        <taxon>Dothideomycetes</taxon>
        <taxon>Pleosporomycetidae</taxon>
        <taxon>Pleosporales</taxon>
        <taxon>Pleosporineae</taxon>
        <taxon>Didymellaceae</taxon>
        <taxon>Ascochyta</taxon>
    </lineage>
</organism>
<evidence type="ECO:0000313" key="1">
    <source>
        <dbReference type="EMBL" id="KAF9699189.1"/>
    </source>
</evidence>
<dbReference type="OrthoDB" id="3800277at2759"/>
<keyword evidence="2" id="KW-1185">Reference proteome</keyword>
<gene>
    <name evidence="1" type="ORF">EKO04_002986</name>
</gene>
<reference evidence="1" key="2">
    <citation type="submission" date="2020-09" db="EMBL/GenBank/DDBJ databases">
        <title>Reference genome assembly for Australian Ascochyta lentis isolate Al4.</title>
        <authorList>
            <person name="Lee R.C."/>
            <person name="Farfan-Caceres L.M."/>
            <person name="Debler J.W."/>
            <person name="Williams A.H."/>
            <person name="Henares B.M."/>
        </authorList>
    </citation>
    <scope>NUCLEOTIDE SEQUENCE</scope>
    <source>
        <strain evidence="1">Al4</strain>
    </source>
</reference>
<sequence>MSRARSKLARVSRTGFVQNFLNLGNLYSLQPWQESLRWRLAPKRRVDGSPQHGVNLGNLYRTTFEAEYLQPRGWAYFEDGSIFVARHFYDHHKFQQLMNIAAHFVRDPSDAKAVLASKRTSHGQKQLVLMEKAFWPLQEAQRTRLFHAYARYAQTGETLLAPSQPFHPICLHLDPTRTFPVSIDVDGRAIPLLAAEEELTRNPPLLAGLQTFRGTLNGGVLQPNVRPSNRLRFVVNLQQPERMSQASRRKHIGDYLGWVYDKIQNVEHERPSVEIASGEEEAKRSEDLLRWKEKASHLEQELAKRNLRIKLPPRNPRLRVRKFPVASEEMDSSPQWQTKAYHDSPFDLLEQDDILPTDALEMLRNRSRGQER</sequence>
<comment type="caution">
    <text evidence="1">The sequence shown here is derived from an EMBL/GenBank/DDBJ whole genome shotgun (WGS) entry which is preliminary data.</text>
</comment>
<evidence type="ECO:0000313" key="2">
    <source>
        <dbReference type="Proteomes" id="UP000651452"/>
    </source>
</evidence>
<reference evidence="1" key="1">
    <citation type="submission" date="2018-12" db="EMBL/GenBank/DDBJ databases">
        <authorList>
            <person name="Syme R.A."/>
            <person name="Farfan-Caceres L."/>
            <person name="Lichtenzveig J."/>
        </authorList>
    </citation>
    <scope>NUCLEOTIDE SEQUENCE</scope>
    <source>
        <strain evidence="1">Al4</strain>
    </source>
</reference>
<dbReference type="Proteomes" id="UP000651452">
    <property type="component" value="Unassembled WGS sequence"/>
</dbReference>
<protein>
    <submittedName>
        <fullName evidence="1">Uncharacterized protein</fullName>
    </submittedName>
</protein>